<organism evidence="1 2">
    <name type="scientific">Halobaculum gomorrense</name>
    <dbReference type="NCBI Taxonomy" id="43928"/>
    <lineage>
        <taxon>Archaea</taxon>
        <taxon>Methanobacteriati</taxon>
        <taxon>Methanobacteriota</taxon>
        <taxon>Stenosarchaea group</taxon>
        <taxon>Halobacteria</taxon>
        <taxon>Halobacteriales</taxon>
        <taxon>Haloferacaceae</taxon>
        <taxon>Halobaculum</taxon>
    </lineage>
</organism>
<protein>
    <recommendedName>
        <fullName evidence="3">Small CPxCG-related zinc finger protein</fullName>
    </recommendedName>
</protein>
<evidence type="ECO:0000313" key="1">
    <source>
        <dbReference type="EMBL" id="SHG45285.1"/>
    </source>
</evidence>
<keyword evidence="2" id="KW-1185">Reference proteome</keyword>
<dbReference type="InterPro" id="IPR055984">
    <property type="entry name" value="DUF7562"/>
</dbReference>
<dbReference type="Pfam" id="PF24443">
    <property type="entry name" value="DUF7562"/>
    <property type="match status" value="1"/>
</dbReference>
<accession>A0A1M5JY26</accession>
<name>A0A1M5JY26_9EURY</name>
<proteinExistence type="predicted"/>
<dbReference type="STRING" id="43928.SAMN05443636_0302"/>
<dbReference type="Proteomes" id="UP000184357">
    <property type="component" value="Unassembled WGS sequence"/>
</dbReference>
<evidence type="ECO:0000313" key="2">
    <source>
        <dbReference type="Proteomes" id="UP000184357"/>
    </source>
</evidence>
<dbReference type="AlphaFoldDB" id="A0A1M5JY26"/>
<reference evidence="1 2" key="1">
    <citation type="submission" date="2016-11" db="EMBL/GenBank/DDBJ databases">
        <authorList>
            <person name="Jaros S."/>
            <person name="Januszkiewicz K."/>
            <person name="Wedrychowicz H."/>
        </authorList>
    </citation>
    <scope>NUCLEOTIDE SEQUENCE [LARGE SCALE GENOMIC DNA]</scope>
    <source>
        <strain evidence="1 2">DSM 9297</strain>
    </source>
</reference>
<gene>
    <name evidence="1" type="ORF">SAMN05443636_0302</name>
</gene>
<dbReference type="RefSeq" id="WP_073306638.1">
    <property type="nucleotide sequence ID" value="NZ_FQWV01000001.1"/>
</dbReference>
<dbReference type="EMBL" id="FQWV01000001">
    <property type="protein sequence ID" value="SHG45285.1"/>
    <property type="molecule type" value="Genomic_DNA"/>
</dbReference>
<sequence>MWGSRRDRDRSAVVCIACGESLPREDAREYDKQGDRWNRRDKEFEYLCKGCFRDLSHQPRDELEALLVDVEATAGGDSQEAYVEAYQREVARRYGEAEADAEDTEGRRD</sequence>
<evidence type="ECO:0008006" key="3">
    <source>
        <dbReference type="Google" id="ProtNLM"/>
    </source>
</evidence>
<dbReference type="OrthoDB" id="165365at2157"/>